<dbReference type="NCBIfam" id="TIGR01009">
    <property type="entry name" value="rpsC_bact"/>
    <property type="match status" value="1"/>
</dbReference>
<protein>
    <recommendedName>
        <fullName evidence="7 8">Small ribosomal subunit protein uS3</fullName>
    </recommendedName>
</protein>
<accession>A0A1G2CY47</accession>
<dbReference type="InterPro" id="IPR005704">
    <property type="entry name" value="Ribosomal_uS3_bac-typ"/>
</dbReference>
<dbReference type="Pfam" id="PF00189">
    <property type="entry name" value="Ribosomal_S3_C"/>
    <property type="match status" value="1"/>
</dbReference>
<evidence type="ECO:0000256" key="5">
    <source>
        <dbReference type="ARBA" id="ARBA00023274"/>
    </source>
</evidence>
<organism evidence="11 12">
    <name type="scientific">Candidatus Lloydbacteria bacterium RIFCSPHIGHO2_01_FULL_49_22</name>
    <dbReference type="NCBI Taxonomy" id="1798658"/>
    <lineage>
        <taxon>Bacteria</taxon>
        <taxon>Candidatus Lloydiibacteriota</taxon>
    </lineage>
</organism>
<dbReference type="SUPFAM" id="SSF54814">
    <property type="entry name" value="Prokaryotic type KH domain (KH-domain type II)"/>
    <property type="match status" value="1"/>
</dbReference>
<dbReference type="InterPro" id="IPR015946">
    <property type="entry name" value="KH_dom-like_a/b"/>
</dbReference>
<evidence type="ECO:0000256" key="8">
    <source>
        <dbReference type="HAMAP-Rule" id="MF_01309"/>
    </source>
</evidence>
<gene>
    <name evidence="8" type="primary">rpsC</name>
    <name evidence="11" type="ORF">A2845_00720</name>
</gene>
<dbReference type="InterPro" id="IPR009019">
    <property type="entry name" value="KH_sf_prok-type"/>
</dbReference>
<dbReference type="SUPFAM" id="SSF54821">
    <property type="entry name" value="Ribosomal protein S3 C-terminal domain"/>
    <property type="match status" value="1"/>
</dbReference>
<dbReference type="GO" id="GO:0003729">
    <property type="term" value="F:mRNA binding"/>
    <property type="evidence" value="ECO:0007669"/>
    <property type="project" value="UniProtKB-UniRule"/>
</dbReference>
<evidence type="ECO:0000259" key="10">
    <source>
        <dbReference type="PROSITE" id="PS50823"/>
    </source>
</evidence>
<evidence type="ECO:0000313" key="12">
    <source>
        <dbReference type="Proteomes" id="UP000177122"/>
    </source>
</evidence>
<dbReference type="EMBL" id="MHLI01000004">
    <property type="protein sequence ID" value="OGZ06309.1"/>
    <property type="molecule type" value="Genomic_DNA"/>
</dbReference>
<evidence type="ECO:0000256" key="3">
    <source>
        <dbReference type="ARBA" id="ARBA00022884"/>
    </source>
</evidence>
<dbReference type="InterPro" id="IPR036419">
    <property type="entry name" value="Ribosomal_S3_C_sf"/>
</dbReference>
<dbReference type="Pfam" id="PF07650">
    <property type="entry name" value="KH_2"/>
    <property type="match status" value="1"/>
</dbReference>
<keyword evidence="4 8" id="KW-0689">Ribosomal protein</keyword>
<dbReference type="GO" id="GO:0022627">
    <property type="term" value="C:cytosolic small ribosomal subunit"/>
    <property type="evidence" value="ECO:0007669"/>
    <property type="project" value="TreeGrafter"/>
</dbReference>
<dbReference type="Proteomes" id="UP000177122">
    <property type="component" value="Unassembled WGS sequence"/>
</dbReference>
<comment type="function">
    <text evidence="6 8">Binds the lower part of the 30S subunit head. Binds mRNA in the 70S ribosome, positioning it for translation.</text>
</comment>
<evidence type="ECO:0000256" key="9">
    <source>
        <dbReference type="RuleBase" id="RU003624"/>
    </source>
</evidence>
<proteinExistence type="inferred from homology"/>
<evidence type="ECO:0000256" key="7">
    <source>
        <dbReference type="ARBA" id="ARBA00035257"/>
    </source>
</evidence>
<keyword evidence="5 8" id="KW-0687">Ribonucleoprotein</keyword>
<dbReference type="Gene3D" id="3.30.1140.32">
    <property type="entry name" value="Ribosomal protein S3, C-terminal domain"/>
    <property type="match status" value="1"/>
</dbReference>
<dbReference type="HAMAP" id="MF_01309_B">
    <property type="entry name" value="Ribosomal_uS3_B"/>
    <property type="match status" value="1"/>
</dbReference>
<evidence type="ECO:0000256" key="1">
    <source>
        <dbReference type="ARBA" id="ARBA00010761"/>
    </source>
</evidence>
<feature type="domain" description="KH type-2" evidence="10">
    <location>
        <begin position="39"/>
        <end position="114"/>
    </location>
</feature>
<dbReference type="PANTHER" id="PTHR11760:SF19">
    <property type="entry name" value="SMALL RIBOSOMAL SUBUNIT PROTEIN US3C"/>
    <property type="match status" value="1"/>
</dbReference>
<dbReference type="PROSITE" id="PS50823">
    <property type="entry name" value="KH_TYPE_2"/>
    <property type="match status" value="1"/>
</dbReference>
<comment type="caution">
    <text evidence="11">The sequence shown here is derived from an EMBL/GenBank/DDBJ whole genome shotgun (WGS) entry which is preliminary data.</text>
</comment>
<dbReference type="InterPro" id="IPR001351">
    <property type="entry name" value="Ribosomal_uS3_C"/>
</dbReference>
<keyword evidence="2 8" id="KW-0699">rRNA-binding</keyword>
<dbReference type="AlphaFoldDB" id="A0A1G2CY47"/>
<name>A0A1G2CY47_9BACT</name>
<dbReference type="InterPro" id="IPR057258">
    <property type="entry name" value="Ribosomal_uS3"/>
</dbReference>
<sequence>MSHHVHPYAHRLGILRDWKSRWFADRGQYQEYLKGDVLLREFLEKKLRGSHVSEIVMERNDKTWKILIKTARPGLIIGRSGEGAVKLKNDVLSKLARLKMKHPKDIKIEIEEVRSPESNAAIVGQMTAEGLEKRMPFKRVIKQLLEKVMANRDVKGARIELSGRLGGADMSRREFVKAGNIPLQTIRADVDFAREKAFLPYGIIGIQVWIYKGEVFAEKAKAVVAPKAQGAHHS</sequence>
<dbReference type="InterPro" id="IPR018280">
    <property type="entry name" value="Ribosomal_uS3_CS"/>
</dbReference>
<comment type="subunit">
    <text evidence="8">Part of the 30S ribosomal subunit. Forms a tight complex with proteins S10 and S14.</text>
</comment>
<dbReference type="PROSITE" id="PS00548">
    <property type="entry name" value="RIBOSOMAL_S3"/>
    <property type="match status" value="1"/>
</dbReference>
<evidence type="ECO:0000313" key="11">
    <source>
        <dbReference type="EMBL" id="OGZ06309.1"/>
    </source>
</evidence>
<evidence type="ECO:0000256" key="4">
    <source>
        <dbReference type="ARBA" id="ARBA00022980"/>
    </source>
</evidence>
<evidence type="ECO:0000256" key="2">
    <source>
        <dbReference type="ARBA" id="ARBA00022730"/>
    </source>
</evidence>
<dbReference type="FunFam" id="3.30.300.20:FF:000001">
    <property type="entry name" value="30S ribosomal protein S3"/>
    <property type="match status" value="1"/>
</dbReference>
<reference evidence="11 12" key="1">
    <citation type="journal article" date="2016" name="Nat. Commun.">
        <title>Thousands of microbial genomes shed light on interconnected biogeochemical processes in an aquifer system.</title>
        <authorList>
            <person name="Anantharaman K."/>
            <person name="Brown C.T."/>
            <person name="Hug L.A."/>
            <person name="Sharon I."/>
            <person name="Castelle C.J."/>
            <person name="Probst A.J."/>
            <person name="Thomas B.C."/>
            <person name="Singh A."/>
            <person name="Wilkins M.J."/>
            <person name="Karaoz U."/>
            <person name="Brodie E.L."/>
            <person name="Williams K.H."/>
            <person name="Hubbard S.S."/>
            <person name="Banfield J.F."/>
        </authorList>
    </citation>
    <scope>NUCLEOTIDE SEQUENCE [LARGE SCALE GENOMIC DNA]</scope>
</reference>
<comment type="similarity">
    <text evidence="1 8 9">Belongs to the universal ribosomal protein uS3 family.</text>
</comment>
<dbReference type="GO" id="GO:0003735">
    <property type="term" value="F:structural constituent of ribosome"/>
    <property type="evidence" value="ECO:0007669"/>
    <property type="project" value="InterPro"/>
</dbReference>
<dbReference type="InterPro" id="IPR004044">
    <property type="entry name" value="KH_dom_type_2"/>
</dbReference>
<dbReference type="Gene3D" id="3.30.300.20">
    <property type="match status" value="1"/>
</dbReference>
<evidence type="ECO:0000256" key="6">
    <source>
        <dbReference type="ARBA" id="ARBA00024998"/>
    </source>
</evidence>
<dbReference type="PANTHER" id="PTHR11760">
    <property type="entry name" value="30S/40S RIBOSOMAL PROTEIN S3"/>
    <property type="match status" value="1"/>
</dbReference>
<keyword evidence="3 8" id="KW-0694">RNA-binding</keyword>
<dbReference type="GO" id="GO:0006412">
    <property type="term" value="P:translation"/>
    <property type="evidence" value="ECO:0007669"/>
    <property type="project" value="UniProtKB-UniRule"/>
</dbReference>
<dbReference type="CDD" id="cd02412">
    <property type="entry name" value="KH-II_30S_S3"/>
    <property type="match status" value="1"/>
</dbReference>
<dbReference type="GO" id="GO:0019843">
    <property type="term" value="F:rRNA binding"/>
    <property type="evidence" value="ECO:0007669"/>
    <property type="project" value="UniProtKB-UniRule"/>
</dbReference>